<feature type="compositionally biased region" description="Low complexity" evidence="1">
    <location>
        <begin position="1"/>
        <end position="14"/>
    </location>
</feature>
<feature type="region of interest" description="Disordered" evidence="1">
    <location>
        <begin position="1"/>
        <end position="157"/>
    </location>
</feature>
<dbReference type="AlphaFoldDB" id="A0A0E0KTY3"/>
<proteinExistence type="predicted"/>
<dbReference type="EnsemblPlants" id="OPUNC04G19450.1">
    <property type="protein sequence ID" value="OPUNC04G19450.1"/>
    <property type="gene ID" value="OPUNC04G19450"/>
</dbReference>
<feature type="compositionally biased region" description="Pro residues" evidence="1">
    <location>
        <begin position="51"/>
        <end position="62"/>
    </location>
</feature>
<dbReference type="Gramene" id="OPUNC04G19450.1">
    <property type="protein sequence ID" value="OPUNC04G19450.1"/>
    <property type="gene ID" value="OPUNC04G19450"/>
</dbReference>
<dbReference type="HOGENOM" id="CLU_827375_0_0_1"/>
<feature type="compositionally biased region" description="Pro residues" evidence="1">
    <location>
        <begin position="79"/>
        <end position="89"/>
    </location>
</feature>
<feature type="compositionally biased region" description="Low complexity" evidence="1">
    <location>
        <begin position="113"/>
        <end position="124"/>
    </location>
</feature>
<evidence type="ECO:0000313" key="3">
    <source>
        <dbReference type="Proteomes" id="UP000026962"/>
    </source>
</evidence>
<organism evidence="2">
    <name type="scientific">Oryza punctata</name>
    <name type="common">Red rice</name>
    <dbReference type="NCBI Taxonomy" id="4537"/>
    <lineage>
        <taxon>Eukaryota</taxon>
        <taxon>Viridiplantae</taxon>
        <taxon>Streptophyta</taxon>
        <taxon>Embryophyta</taxon>
        <taxon>Tracheophyta</taxon>
        <taxon>Spermatophyta</taxon>
        <taxon>Magnoliopsida</taxon>
        <taxon>Liliopsida</taxon>
        <taxon>Poales</taxon>
        <taxon>Poaceae</taxon>
        <taxon>BOP clade</taxon>
        <taxon>Oryzoideae</taxon>
        <taxon>Oryzeae</taxon>
        <taxon>Oryzinae</taxon>
        <taxon>Oryza</taxon>
    </lineage>
</organism>
<evidence type="ECO:0000256" key="1">
    <source>
        <dbReference type="SAM" id="MobiDB-lite"/>
    </source>
</evidence>
<reference evidence="2" key="1">
    <citation type="submission" date="2015-04" db="UniProtKB">
        <authorList>
            <consortium name="EnsemblPlants"/>
        </authorList>
    </citation>
    <scope>IDENTIFICATION</scope>
</reference>
<name>A0A0E0KTY3_ORYPU</name>
<protein>
    <submittedName>
        <fullName evidence="2">Uncharacterized protein</fullName>
    </submittedName>
</protein>
<reference evidence="2" key="2">
    <citation type="submission" date="2018-05" db="EMBL/GenBank/DDBJ databases">
        <title>OpunRS2 (Oryza punctata Reference Sequence Version 2).</title>
        <authorList>
            <person name="Zhang J."/>
            <person name="Kudrna D."/>
            <person name="Lee S."/>
            <person name="Talag J."/>
            <person name="Welchert J."/>
            <person name="Wing R.A."/>
        </authorList>
    </citation>
    <scope>NUCLEOTIDE SEQUENCE [LARGE SCALE GENOMIC DNA]</scope>
</reference>
<accession>A0A0E0KTY3</accession>
<dbReference type="Proteomes" id="UP000026962">
    <property type="component" value="Chromosome 4"/>
</dbReference>
<keyword evidence="3" id="KW-1185">Reference proteome</keyword>
<feature type="compositionally biased region" description="Pro residues" evidence="1">
    <location>
        <begin position="125"/>
        <end position="137"/>
    </location>
</feature>
<evidence type="ECO:0000313" key="2">
    <source>
        <dbReference type="EnsemblPlants" id="OPUNC04G19450.1"/>
    </source>
</evidence>
<sequence length="336" mass="35196">MSARLRPTAAAPRRASPPPPSNRRRRSSFLPGPSHSDAPPPLHSATATPDSSPPHLPLPHSSPLPSLSTVSLGAIPHLAVPPPTPPPPRFAFTADSCRSGAESEGIIAPPLPISRRATAASISAWPPPISRRPPSPGPRRRAQLSLERASSHRSPPPLPISRCAVDAIFTDTGSIEAQPVLTNSVAAADIFTVTDLLPGPSRLAVVGVLVSASWITTTGQISITNLDEWRSKTLEEEVEGAKQAENREARRGTKVLRTTEGEQSLIPAGALAVCSSISSAAQQVNNAGVNFNRGADNFSHGGPIVNRIGDASLSPQSASIHLQVSSTFIHVWTPPS</sequence>